<dbReference type="UniPathway" id="UPA00277">
    <property type="reaction ID" value="UER00407"/>
</dbReference>
<evidence type="ECO:0000256" key="10">
    <source>
        <dbReference type="ARBA" id="ARBA00022840"/>
    </source>
</evidence>
<keyword evidence="6" id="KW-0808">Transferase</keyword>
<keyword evidence="9" id="KW-0274">FAD</keyword>
<evidence type="ECO:0000256" key="6">
    <source>
        <dbReference type="ARBA" id="ARBA00022679"/>
    </source>
</evidence>
<evidence type="ECO:0000256" key="3">
    <source>
        <dbReference type="ARBA" id="ARBA00012393"/>
    </source>
</evidence>
<dbReference type="InterPro" id="IPR014729">
    <property type="entry name" value="Rossmann-like_a/b/a_fold"/>
</dbReference>
<evidence type="ECO:0000313" key="13">
    <source>
        <dbReference type="EMBL" id="AUF83510.1"/>
    </source>
</evidence>
<keyword evidence="4" id="KW-0285">Flavoprotein</keyword>
<name>A0A2K9BUX1_9MOLU</name>
<reference evidence="13 14" key="1">
    <citation type="submission" date="2017-12" db="EMBL/GenBank/DDBJ databases">
        <title>Mesoplasma syrphidae YJS, Complete Genome.</title>
        <authorList>
            <person name="Knight T.F."/>
            <person name="Citino T."/>
            <person name="Rubinstein R."/>
            <person name="Neuschaefer Z."/>
        </authorList>
    </citation>
    <scope>NUCLEOTIDE SEQUENCE [LARGE SCALE GENOMIC DNA]</scope>
    <source>
        <strain evidence="13 14">YJS</strain>
    </source>
</reference>
<evidence type="ECO:0000256" key="1">
    <source>
        <dbReference type="ARBA" id="ARBA00004726"/>
    </source>
</evidence>
<keyword evidence="7" id="KW-0548">Nucleotidyltransferase</keyword>
<dbReference type="GO" id="GO:0003919">
    <property type="term" value="F:FMN adenylyltransferase activity"/>
    <property type="evidence" value="ECO:0007669"/>
    <property type="project" value="UniProtKB-EC"/>
</dbReference>
<feature type="domain" description="FAD synthetase" evidence="12">
    <location>
        <begin position="21"/>
        <end position="148"/>
    </location>
</feature>
<dbReference type="GO" id="GO:0006747">
    <property type="term" value="P:FAD biosynthetic process"/>
    <property type="evidence" value="ECO:0007669"/>
    <property type="project" value="UniProtKB-UniPathway"/>
</dbReference>
<dbReference type="Pfam" id="PF06574">
    <property type="entry name" value="FAD_syn"/>
    <property type="match status" value="1"/>
</dbReference>
<keyword evidence="10" id="KW-0067">ATP-binding</keyword>
<comment type="catalytic activity">
    <reaction evidence="11">
        <text>FMN + ATP + H(+) = FAD + diphosphate</text>
        <dbReference type="Rhea" id="RHEA:17237"/>
        <dbReference type="ChEBI" id="CHEBI:15378"/>
        <dbReference type="ChEBI" id="CHEBI:30616"/>
        <dbReference type="ChEBI" id="CHEBI:33019"/>
        <dbReference type="ChEBI" id="CHEBI:57692"/>
        <dbReference type="ChEBI" id="CHEBI:58210"/>
        <dbReference type="EC" id="2.7.7.2"/>
    </reaction>
</comment>
<dbReference type="PANTHER" id="PTHR22749">
    <property type="entry name" value="RIBOFLAVIN KINASE/FMN ADENYLYLTRANSFERASE"/>
    <property type="match status" value="1"/>
</dbReference>
<evidence type="ECO:0000259" key="12">
    <source>
        <dbReference type="Pfam" id="PF06574"/>
    </source>
</evidence>
<keyword evidence="14" id="KW-1185">Reference proteome</keyword>
<dbReference type="Gene3D" id="3.40.50.620">
    <property type="entry name" value="HUPs"/>
    <property type="match status" value="1"/>
</dbReference>
<evidence type="ECO:0000256" key="2">
    <source>
        <dbReference type="ARBA" id="ARBA00010214"/>
    </source>
</evidence>
<dbReference type="AlphaFoldDB" id="A0A2K9BUX1"/>
<dbReference type="OrthoDB" id="9803667at2"/>
<dbReference type="InterPro" id="IPR015864">
    <property type="entry name" value="FAD_synthase"/>
</dbReference>
<dbReference type="EMBL" id="CP025257">
    <property type="protein sequence ID" value="AUF83510.1"/>
    <property type="molecule type" value="Genomic_DNA"/>
</dbReference>
<dbReference type="GO" id="GO:0009231">
    <property type="term" value="P:riboflavin biosynthetic process"/>
    <property type="evidence" value="ECO:0007669"/>
    <property type="project" value="InterPro"/>
</dbReference>
<comment type="similarity">
    <text evidence="2">Belongs to the RibF family.</text>
</comment>
<evidence type="ECO:0000256" key="9">
    <source>
        <dbReference type="ARBA" id="ARBA00022827"/>
    </source>
</evidence>
<dbReference type="EC" id="2.7.7.2" evidence="3"/>
<evidence type="ECO:0000256" key="8">
    <source>
        <dbReference type="ARBA" id="ARBA00022741"/>
    </source>
</evidence>
<gene>
    <name evidence="13" type="ORF">CXP39_01725</name>
</gene>
<evidence type="ECO:0000256" key="4">
    <source>
        <dbReference type="ARBA" id="ARBA00022630"/>
    </source>
</evidence>
<dbReference type="GO" id="GO:0009398">
    <property type="term" value="P:FMN biosynthetic process"/>
    <property type="evidence" value="ECO:0007669"/>
    <property type="project" value="TreeGrafter"/>
</dbReference>
<dbReference type="GO" id="GO:0008531">
    <property type="term" value="F:riboflavin kinase activity"/>
    <property type="evidence" value="ECO:0007669"/>
    <property type="project" value="TreeGrafter"/>
</dbReference>
<dbReference type="InterPro" id="IPR023468">
    <property type="entry name" value="Riboflavin_kinase"/>
</dbReference>
<evidence type="ECO:0000256" key="5">
    <source>
        <dbReference type="ARBA" id="ARBA00022643"/>
    </source>
</evidence>
<accession>A0A2K9BUX1</accession>
<dbReference type="Proteomes" id="UP000233419">
    <property type="component" value="Chromosome"/>
</dbReference>
<evidence type="ECO:0000256" key="11">
    <source>
        <dbReference type="ARBA" id="ARBA00049494"/>
    </source>
</evidence>
<evidence type="ECO:0000313" key="14">
    <source>
        <dbReference type="Proteomes" id="UP000233419"/>
    </source>
</evidence>
<dbReference type="RefSeq" id="WP_051591860.1">
    <property type="nucleotide sequence ID" value="NZ_CP025257.1"/>
</dbReference>
<keyword evidence="5" id="KW-0288">FMN</keyword>
<sequence>MELIKIEIDNLKVIAKKIAKFKRPFVATIGNFDGMHLYHQKVLAKAKEWSQYYDLPMVVISFSQNIYDYLNYEENRITSTKQKAEYIEKVYESELFIEVLTNDELVNTPKETFLNILKETFNIVRVVEGADFRFGAQGKGTVIDLQAVFGLENVWVEPRANEISSTKIRKLLKNGDKQAANDLLGIKVK</sequence>
<evidence type="ECO:0000256" key="7">
    <source>
        <dbReference type="ARBA" id="ARBA00022695"/>
    </source>
</evidence>
<proteinExistence type="inferred from homology"/>
<dbReference type="PANTHER" id="PTHR22749:SF6">
    <property type="entry name" value="RIBOFLAVIN KINASE"/>
    <property type="match status" value="1"/>
</dbReference>
<dbReference type="SUPFAM" id="SSF52374">
    <property type="entry name" value="Nucleotidylyl transferase"/>
    <property type="match status" value="1"/>
</dbReference>
<organism evidence="13 14">
    <name type="scientific">Mesoplasma syrphidae</name>
    <dbReference type="NCBI Taxonomy" id="225999"/>
    <lineage>
        <taxon>Bacteria</taxon>
        <taxon>Bacillati</taxon>
        <taxon>Mycoplasmatota</taxon>
        <taxon>Mollicutes</taxon>
        <taxon>Entomoplasmatales</taxon>
        <taxon>Entomoplasmataceae</taxon>
        <taxon>Mesoplasma</taxon>
    </lineage>
</organism>
<dbReference type="GO" id="GO:0005524">
    <property type="term" value="F:ATP binding"/>
    <property type="evidence" value="ECO:0007669"/>
    <property type="project" value="UniProtKB-KW"/>
</dbReference>
<protein>
    <recommendedName>
        <fullName evidence="3">FAD synthase</fullName>
        <ecNumber evidence="3">2.7.7.2</ecNumber>
    </recommendedName>
</protein>
<comment type="pathway">
    <text evidence="1">Cofactor biosynthesis; FAD biosynthesis; FAD from FMN: step 1/1.</text>
</comment>
<keyword evidence="8" id="KW-0547">Nucleotide-binding</keyword>
<dbReference type="KEGG" id="msyr:CXP39_01725"/>